<organism evidence="1 2">
    <name type="scientific">Rhynchosporium agropyri</name>
    <dbReference type="NCBI Taxonomy" id="914238"/>
    <lineage>
        <taxon>Eukaryota</taxon>
        <taxon>Fungi</taxon>
        <taxon>Dikarya</taxon>
        <taxon>Ascomycota</taxon>
        <taxon>Pezizomycotina</taxon>
        <taxon>Leotiomycetes</taxon>
        <taxon>Helotiales</taxon>
        <taxon>Ploettnerulaceae</taxon>
        <taxon>Rhynchosporium</taxon>
    </lineage>
</organism>
<protein>
    <submittedName>
        <fullName evidence="1">Uncharacterized protein</fullName>
    </submittedName>
</protein>
<evidence type="ECO:0000313" key="2">
    <source>
        <dbReference type="Proteomes" id="UP000178912"/>
    </source>
</evidence>
<evidence type="ECO:0000313" key="1">
    <source>
        <dbReference type="EMBL" id="CZS99532.1"/>
    </source>
</evidence>
<accession>A0A1E1KNF4</accession>
<dbReference type="AlphaFoldDB" id="A0A1E1KNF4"/>
<sequence length="48" mass="5492">MDPVRILSLVCNICQLCENGAKALIKAKQIYDFETVCHLIVQDRKDNE</sequence>
<dbReference type="Proteomes" id="UP000178912">
    <property type="component" value="Unassembled WGS sequence"/>
</dbReference>
<proteinExistence type="predicted"/>
<dbReference type="EMBL" id="FJUX01000041">
    <property type="protein sequence ID" value="CZS99532.1"/>
    <property type="molecule type" value="Genomic_DNA"/>
</dbReference>
<dbReference type="OrthoDB" id="3558752at2759"/>
<keyword evidence="2" id="KW-1185">Reference proteome</keyword>
<name>A0A1E1KNF4_9HELO</name>
<gene>
    <name evidence="1" type="ORF">RAG0_07900</name>
</gene>
<reference evidence="2" key="1">
    <citation type="submission" date="2016-03" db="EMBL/GenBank/DDBJ databases">
        <authorList>
            <person name="Guldener U."/>
        </authorList>
    </citation>
    <scope>NUCLEOTIDE SEQUENCE [LARGE SCALE GENOMIC DNA]</scope>
    <source>
        <strain evidence="2">04CH-RAC-A.6.1</strain>
    </source>
</reference>